<evidence type="ECO:0000313" key="1">
    <source>
        <dbReference type="EMBL" id="GFS62461.1"/>
    </source>
</evidence>
<dbReference type="EMBL" id="BMAW01032962">
    <property type="protein sequence ID" value="GFU27987.1"/>
    <property type="molecule type" value="Genomic_DNA"/>
</dbReference>
<keyword evidence="5" id="KW-1185">Reference proteome</keyword>
<dbReference type="EMBL" id="BMAW01094839">
    <property type="protein sequence ID" value="GFS67630.1"/>
    <property type="molecule type" value="Genomic_DNA"/>
</dbReference>
<dbReference type="EMBL" id="BMAW01093861">
    <property type="protein sequence ID" value="GFS62461.1"/>
    <property type="molecule type" value="Genomic_DNA"/>
</dbReference>
<proteinExistence type="predicted"/>
<accession>A0A8X6KNN3</accession>
<evidence type="ECO:0000313" key="2">
    <source>
        <dbReference type="EMBL" id="GFS67630.1"/>
    </source>
</evidence>
<evidence type="ECO:0000313" key="4">
    <source>
        <dbReference type="EMBL" id="GFU27987.1"/>
    </source>
</evidence>
<name>A0A8X6KNN3_NEPPI</name>
<sequence>YGVRNSIKVEHKRETSKYQDNIGVWMDSCVWSHFDLSFWPLPQESRYCSIFVL</sequence>
<comment type="caution">
    <text evidence="1">The sequence shown here is derived from an EMBL/GenBank/DDBJ whole genome shotgun (WGS) entry which is preliminary data.</text>
</comment>
<reference evidence="1" key="1">
    <citation type="submission" date="2020-08" db="EMBL/GenBank/DDBJ databases">
        <title>Multicomponent nature underlies the extraordinary mechanical properties of spider dragline silk.</title>
        <authorList>
            <person name="Kono N."/>
            <person name="Nakamura H."/>
            <person name="Mori M."/>
            <person name="Yoshida Y."/>
            <person name="Ohtoshi R."/>
            <person name="Malay A.D."/>
            <person name="Moran D.A.P."/>
            <person name="Tomita M."/>
            <person name="Numata K."/>
            <person name="Arakawa K."/>
        </authorList>
    </citation>
    <scope>NUCLEOTIDE SEQUENCE</scope>
</reference>
<dbReference type="EMBL" id="BMAW01120933">
    <property type="protein sequence ID" value="GFT91489.1"/>
    <property type="molecule type" value="Genomic_DNA"/>
</dbReference>
<gene>
    <name evidence="1" type="ORF">NPIL_324441</name>
    <name evidence="2" type="ORF">NPIL_408511</name>
    <name evidence="3" type="ORF">NPIL_523041</name>
    <name evidence="4" type="ORF">NPIL_537121</name>
</gene>
<dbReference type="Proteomes" id="UP000887013">
    <property type="component" value="Unassembled WGS sequence"/>
</dbReference>
<evidence type="ECO:0000313" key="3">
    <source>
        <dbReference type="EMBL" id="GFT91489.1"/>
    </source>
</evidence>
<evidence type="ECO:0000313" key="5">
    <source>
        <dbReference type="Proteomes" id="UP000887013"/>
    </source>
</evidence>
<feature type="non-terminal residue" evidence="1">
    <location>
        <position position="1"/>
    </location>
</feature>
<organism evidence="1 5">
    <name type="scientific">Nephila pilipes</name>
    <name type="common">Giant wood spider</name>
    <name type="synonym">Nephila maculata</name>
    <dbReference type="NCBI Taxonomy" id="299642"/>
    <lineage>
        <taxon>Eukaryota</taxon>
        <taxon>Metazoa</taxon>
        <taxon>Ecdysozoa</taxon>
        <taxon>Arthropoda</taxon>
        <taxon>Chelicerata</taxon>
        <taxon>Arachnida</taxon>
        <taxon>Araneae</taxon>
        <taxon>Araneomorphae</taxon>
        <taxon>Entelegynae</taxon>
        <taxon>Araneoidea</taxon>
        <taxon>Nephilidae</taxon>
        <taxon>Nephila</taxon>
    </lineage>
</organism>
<protein>
    <submittedName>
        <fullName evidence="1">Uncharacterized protein</fullName>
    </submittedName>
</protein>
<dbReference type="AlphaFoldDB" id="A0A8X6KNN3"/>